<dbReference type="SUPFAM" id="SSF56655">
    <property type="entry name" value="Carbohydrate phosphatase"/>
    <property type="match status" value="1"/>
</dbReference>
<dbReference type="PRINTS" id="PR00377">
    <property type="entry name" value="IMPHPHTASES"/>
</dbReference>
<evidence type="ECO:0000256" key="4">
    <source>
        <dbReference type="ARBA" id="ARBA00022723"/>
    </source>
</evidence>
<dbReference type="PANTHER" id="PTHR20854">
    <property type="entry name" value="INOSITOL MONOPHOSPHATASE"/>
    <property type="match status" value="1"/>
</dbReference>
<dbReference type="OrthoDB" id="9772456at2"/>
<dbReference type="EC" id="3.1.3.25" evidence="3"/>
<dbReference type="GO" id="GO:0006020">
    <property type="term" value="P:inositol metabolic process"/>
    <property type="evidence" value="ECO:0007669"/>
    <property type="project" value="TreeGrafter"/>
</dbReference>
<evidence type="ECO:0000313" key="9">
    <source>
        <dbReference type="Proteomes" id="UP000219546"/>
    </source>
</evidence>
<dbReference type="GO" id="GO:0007165">
    <property type="term" value="P:signal transduction"/>
    <property type="evidence" value="ECO:0007669"/>
    <property type="project" value="TreeGrafter"/>
</dbReference>
<dbReference type="PANTHER" id="PTHR20854:SF4">
    <property type="entry name" value="INOSITOL-1-MONOPHOSPHATASE-RELATED"/>
    <property type="match status" value="1"/>
</dbReference>
<dbReference type="Gene3D" id="3.30.540.10">
    <property type="entry name" value="Fructose-1,6-Bisphosphatase, subunit A, domain 1"/>
    <property type="match status" value="1"/>
</dbReference>
<comment type="cofactor">
    <cofactor evidence="2 7">
        <name>Mg(2+)</name>
        <dbReference type="ChEBI" id="CHEBI:18420"/>
    </cofactor>
</comment>
<sequence>MTNWINIAQAAKEWVLEAGQRIRDSLNEELLIETKSDANDLVTNIDKDTEKFFIEKIKQYNLEFKIMGEEGFGDRIVSLDGVIWILDPIDGTMNFVHQKRNFAISLAVYENGEGRLGIIYDVMADDFYHVIPGSGAFLNDIRLNTLKDVTLEKAIIGLNATWITPNKRIDYQILSPLVKTVRGTRSYGAAAIELAYVATGRLDGYITMRLNPWDYAAGKLLIEEVGGKTSNLKGEPLSLLNPSSLLVGGPTVYDEIRENYLKDYQGK</sequence>
<evidence type="ECO:0000256" key="2">
    <source>
        <dbReference type="ARBA" id="ARBA00001946"/>
    </source>
</evidence>
<comment type="catalytic activity">
    <reaction evidence="1">
        <text>a myo-inositol phosphate + H2O = myo-inositol + phosphate</text>
        <dbReference type="Rhea" id="RHEA:24056"/>
        <dbReference type="ChEBI" id="CHEBI:15377"/>
        <dbReference type="ChEBI" id="CHEBI:17268"/>
        <dbReference type="ChEBI" id="CHEBI:43474"/>
        <dbReference type="ChEBI" id="CHEBI:84139"/>
        <dbReference type="EC" id="3.1.3.25"/>
    </reaction>
</comment>
<evidence type="ECO:0000256" key="7">
    <source>
        <dbReference type="PIRSR" id="PIRSR600760-2"/>
    </source>
</evidence>
<dbReference type="GO" id="GO:0008934">
    <property type="term" value="F:inositol monophosphate 1-phosphatase activity"/>
    <property type="evidence" value="ECO:0007669"/>
    <property type="project" value="TreeGrafter"/>
</dbReference>
<feature type="binding site" evidence="7">
    <location>
        <position position="214"/>
    </location>
    <ligand>
        <name>Mg(2+)</name>
        <dbReference type="ChEBI" id="CHEBI:18420"/>
        <label>1</label>
        <note>catalytic</note>
    </ligand>
</feature>
<dbReference type="PROSITE" id="PS00629">
    <property type="entry name" value="IMP_1"/>
    <property type="match status" value="1"/>
</dbReference>
<protein>
    <recommendedName>
        <fullName evidence="3">inositol-phosphate phosphatase</fullName>
        <ecNumber evidence="3">3.1.3.25</ecNumber>
    </recommendedName>
</protein>
<dbReference type="GO" id="GO:0046872">
    <property type="term" value="F:metal ion binding"/>
    <property type="evidence" value="ECO:0007669"/>
    <property type="project" value="UniProtKB-KW"/>
</dbReference>
<dbReference type="FunFam" id="3.30.540.10:FF:000003">
    <property type="entry name" value="Inositol-1-monophosphatase"/>
    <property type="match status" value="1"/>
</dbReference>
<dbReference type="GO" id="GO:0046854">
    <property type="term" value="P:phosphatidylinositol phosphate biosynthetic process"/>
    <property type="evidence" value="ECO:0007669"/>
    <property type="project" value="InterPro"/>
</dbReference>
<dbReference type="EMBL" id="OAOP01000007">
    <property type="protein sequence ID" value="SNX73260.1"/>
    <property type="molecule type" value="Genomic_DNA"/>
</dbReference>
<dbReference type="AlphaFoldDB" id="A0A285D0D0"/>
<reference evidence="8 9" key="1">
    <citation type="submission" date="2017-08" db="EMBL/GenBank/DDBJ databases">
        <authorList>
            <person name="de Groot N.N."/>
        </authorList>
    </citation>
    <scope>NUCLEOTIDE SEQUENCE [LARGE SCALE GENOMIC DNA]</scope>
    <source>
        <strain evidence="8 9">JC228</strain>
    </source>
</reference>
<dbReference type="Proteomes" id="UP000219546">
    <property type="component" value="Unassembled WGS sequence"/>
</dbReference>
<dbReference type="Pfam" id="PF00459">
    <property type="entry name" value="Inositol_P"/>
    <property type="match status" value="1"/>
</dbReference>
<dbReference type="InterPro" id="IPR000760">
    <property type="entry name" value="Inositol_monophosphatase-like"/>
</dbReference>
<gene>
    <name evidence="8" type="ORF">SAMN05877753_1075</name>
</gene>
<keyword evidence="6 7" id="KW-0460">Magnesium</keyword>
<dbReference type="RefSeq" id="WP_097159433.1">
    <property type="nucleotide sequence ID" value="NZ_JBEPMQ010000007.1"/>
</dbReference>
<organism evidence="8 9">
    <name type="scientific">Bacillus oleivorans</name>
    <dbReference type="NCBI Taxonomy" id="1448271"/>
    <lineage>
        <taxon>Bacteria</taxon>
        <taxon>Bacillati</taxon>
        <taxon>Bacillota</taxon>
        <taxon>Bacilli</taxon>
        <taxon>Bacillales</taxon>
        <taxon>Bacillaceae</taxon>
        <taxon>Bacillus</taxon>
    </lineage>
</organism>
<proteinExistence type="predicted"/>
<accession>A0A285D0D0</accession>
<dbReference type="PROSITE" id="PS00630">
    <property type="entry name" value="IMP_2"/>
    <property type="match status" value="1"/>
</dbReference>
<name>A0A285D0D0_9BACI</name>
<dbReference type="Gene3D" id="3.40.190.80">
    <property type="match status" value="1"/>
</dbReference>
<evidence type="ECO:0000256" key="5">
    <source>
        <dbReference type="ARBA" id="ARBA00022801"/>
    </source>
</evidence>
<evidence type="ECO:0000256" key="6">
    <source>
        <dbReference type="ARBA" id="ARBA00022842"/>
    </source>
</evidence>
<evidence type="ECO:0000256" key="1">
    <source>
        <dbReference type="ARBA" id="ARBA00001033"/>
    </source>
</evidence>
<feature type="binding site" evidence="7">
    <location>
        <position position="89"/>
    </location>
    <ligand>
        <name>Mg(2+)</name>
        <dbReference type="ChEBI" id="CHEBI:18420"/>
        <label>1</label>
        <note>catalytic</note>
    </ligand>
</feature>
<dbReference type="CDD" id="cd01637">
    <property type="entry name" value="IMPase_like"/>
    <property type="match status" value="1"/>
</dbReference>
<dbReference type="InterPro" id="IPR020550">
    <property type="entry name" value="Inositol_monophosphatase_CS"/>
</dbReference>
<keyword evidence="4 7" id="KW-0479">Metal-binding</keyword>
<dbReference type="InterPro" id="IPR020583">
    <property type="entry name" value="Inositol_monoP_metal-BS"/>
</dbReference>
<keyword evidence="9" id="KW-1185">Reference proteome</keyword>
<keyword evidence="5" id="KW-0378">Hydrolase</keyword>
<evidence type="ECO:0000313" key="8">
    <source>
        <dbReference type="EMBL" id="SNX73260.1"/>
    </source>
</evidence>
<feature type="binding site" evidence="7">
    <location>
        <position position="90"/>
    </location>
    <ligand>
        <name>Mg(2+)</name>
        <dbReference type="ChEBI" id="CHEBI:18420"/>
        <label>2</label>
    </ligand>
</feature>
<feature type="binding site" evidence="7">
    <location>
        <position position="69"/>
    </location>
    <ligand>
        <name>Mg(2+)</name>
        <dbReference type="ChEBI" id="CHEBI:18420"/>
        <label>1</label>
        <note>catalytic</note>
    </ligand>
</feature>
<evidence type="ECO:0000256" key="3">
    <source>
        <dbReference type="ARBA" id="ARBA00013106"/>
    </source>
</evidence>
<feature type="binding site" evidence="7">
    <location>
        <position position="87"/>
    </location>
    <ligand>
        <name>Mg(2+)</name>
        <dbReference type="ChEBI" id="CHEBI:18420"/>
        <label>1</label>
        <note>catalytic</note>
    </ligand>
</feature>